<name>A0AAN9FEQ1_CROPI</name>
<dbReference type="SUPFAM" id="SSF49562">
    <property type="entry name" value="C2 domain (Calcium/lipid-binding domain, CaLB)"/>
    <property type="match status" value="1"/>
</dbReference>
<dbReference type="InterPro" id="IPR035892">
    <property type="entry name" value="C2_domain_sf"/>
</dbReference>
<reference evidence="1 2" key="1">
    <citation type="submission" date="2024-01" db="EMBL/GenBank/DDBJ databases">
        <title>The genomes of 5 underutilized Papilionoideae crops provide insights into root nodulation and disease resistanc.</title>
        <authorList>
            <person name="Yuan L."/>
        </authorList>
    </citation>
    <scope>NUCLEOTIDE SEQUENCE [LARGE SCALE GENOMIC DNA]</scope>
    <source>
        <strain evidence="1">ZHUSHIDOU_FW_LH</strain>
        <tissue evidence="1">Leaf</tissue>
    </source>
</reference>
<dbReference type="AlphaFoldDB" id="A0AAN9FEQ1"/>
<accession>A0AAN9FEQ1</accession>
<evidence type="ECO:0000313" key="2">
    <source>
        <dbReference type="Proteomes" id="UP001372338"/>
    </source>
</evidence>
<dbReference type="Proteomes" id="UP001372338">
    <property type="component" value="Unassembled WGS sequence"/>
</dbReference>
<evidence type="ECO:0000313" key="1">
    <source>
        <dbReference type="EMBL" id="KAK7274265.1"/>
    </source>
</evidence>
<proteinExistence type="predicted"/>
<protein>
    <recommendedName>
        <fullName evidence="3">C2 domain-containing protein</fullName>
    </recommendedName>
</protein>
<gene>
    <name evidence="1" type="ORF">RIF29_15348</name>
</gene>
<sequence>MDVTRQIKALAGDSQAWQNMAKVWDLVISNMEMNIGDVPQAIIARTRVLKNSQNPRWDENFNIPLAHPVEYLKNICPYGPDLTLSIVPGYRSMSTEYGTNLLQLASL</sequence>
<evidence type="ECO:0008006" key="3">
    <source>
        <dbReference type="Google" id="ProtNLM"/>
    </source>
</evidence>
<comment type="caution">
    <text evidence="1">The sequence shown here is derived from an EMBL/GenBank/DDBJ whole genome shotgun (WGS) entry which is preliminary data.</text>
</comment>
<dbReference type="EMBL" id="JAYWIO010000003">
    <property type="protein sequence ID" value="KAK7274265.1"/>
    <property type="molecule type" value="Genomic_DNA"/>
</dbReference>
<keyword evidence="2" id="KW-1185">Reference proteome</keyword>
<organism evidence="1 2">
    <name type="scientific">Crotalaria pallida</name>
    <name type="common">Smooth rattlebox</name>
    <name type="synonym">Crotalaria striata</name>
    <dbReference type="NCBI Taxonomy" id="3830"/>
    <lineage>
        <taxon>Eukaryota</taxon>
        <taxon>Viridiplantae</taxon>
        <taxon>Streptophyta</taxon>
        <taxon>Embryophyta</taxon>
        <taxon>Tracheophyta</taxon>
        <taxon>Spermatophyta</taxon>
        <taxon>Magnoliopsida</taxon>
        <taxon>eudicotyledons</taxon>
        <taxon>Gunneridae</taxon>
        <taxon>Pentapetalae</taxon>
        <taxon>rosids</taxon>
        <taxon>fabids</taxon>
        <taxon>Fabales</taxon>
        <taxon>Fabaceae</taxon>
        <taxon>Papilionoideae</taxon>
        <taxon>50 kb inversion clade</taxon>
        <taxon>genistoids sensu lato</taxon>
        <taxon>core genistoids</taxon>
        <taxon>Crotalarieae</taxon>
        <taxon>Crotalaria</taxon>
    </lineage>
</organism>